<dbReference type="AlphaFoldDB" id="A0AA48MB08"/>
<keyword evidence="2" id="KW-1185">Reference proteome</keyword>
<accession>A0AA48MB08</accession>
<dbReference type="KEGG" id="bayd:BSPP4475_16375"/>
<dbReference type="RefSeq" id="WP_304414656.1">
    <property type="nucleotide sequence ID" value="NZ_OY569118.1"/>
</dbReference>
<organism evidence="1 2">
    <name type="scientific">Brevibacillus aydinogluensis</name>
    <dbReference type="NCBI Taxonomy" id="927786"/>
    <lineage>
        <taxon>Bacteria</taxon>
        <taxon>Bacillati</taxon>
        <taxon>Bacillota</taxon>
        <taxon>Bacilli</taxon>
        <taxon>Bacillales</taxon>
        <taxon>Paenibacillaceae</taxon>
        <taxon>Brevibacillus</taxon>
    </lineage>
</organism>
<gene>
    <name evidence="1" type="ORF">BSPP4475_16375</name>
</gene>
<evidence type="ECO:0000313" key="2">
    <source>
        <dbReference type="Proteomes" id="UP001189619"/>
    </source>
</evidence>
<dbReference type="EMBL" id="OY569118">
    <property type="protein sequence ID" value="CAJ1003901.1"/>
    <property type="molecule type" value="Genomic_DNA"/>
</dbReference>
<name>A0AA48MB08_9BACL</name>
<dbReference type="Proteomes" id="UP001189619">
    <property type="component" value="Chromosome"/>
</dbReference>
<proteinExistence type="predicted"/>
<evidence type="ECO:0000313" key="1">
    <source>
        <dbReference type="EMBL" id="CAJ1003901.1"/>
    </source>
</evidence>
<sequence length="163" mass="18802">MHYKTEFTHGKTTYHLDYGVGDTAAGVGGMTVMDHKYLTSEEIAAIREFYQTLPIDLDSSVLAVRGDFLRLIDDWQALMKENHRLREELEQAQAEMTVWKGWRDKLQARTIELYEREKKLVEALRWYADQHNYSIPHLGCAPGVMSDRGQRAQDTLKELGLDG</sequence>
<protein>
    <submittedName>
        <fullName evidence="1">DUF1798 domain-containing protein</fullName>
    </submittedName>
</protein>
<reference evidence="1" key="1">
    <citation type="submission" date="2023-07" db="EMBL/GenBank/DDBJ databases">
        <authorList>
            <person name="Ivanov I."/>
            <person name="Teneva D."/>
            <person name="Stoikov I."/>
        </authorList>
    </citation>
    <scope>NUCLEOTIDE SEQUENCE</scope>
    <source>
        <strain evidence="1">4475</strain>
    </source>
</reference>